<comment type="caution">
    <text evidence="2">The sequence shown here is derived from an EMBL/GenBank/DDBJ whole genome shotgun (WGS) entry which is preliminary data.</text>
</comment>
<dbReference type="PANTHER" id="PTHR46211:SF14">
    <property type="entry name" value="GLYCEROPHOSPHODIESTER PHOSPHODIESTERASE"/>
    <property type="match status" value="1"/>
</dbReference>
<reference evidence="2 3" key="1">
    <citation type="journal article" date="2015" name="Nature">
        <title>rRNA introns, odd ribosomes, and small enigmatic genomes across a large radiation of phyla.</title>
        <authorList>
            <person name="Brown C.T."/>
            <person name="Hug L.A."/>
            <person name="Thomas B.C."/>
            <person name="Sharon I."/>
            <person name="Castelle C.J."/>
            <person name="Singh A."/>
            <person name="Wilkins M.J."/>
            <person name="Williams K.H."/>
            <person name="Banfield J.F."/>
        </authorList>
    </citation>
    <scope>NUCLEOTIDE SEQUENCE [LARGE SCALE GENOMIC DNA]</scope>
</reference>
<dbReference type="InterPro" id="IPR030395">
    <property type="entry name" value="GP_PDE_dom"/>
</dbReference>
<evidence type="ECO:0000313" key="2">
    <source>
        <dbReference type="EMBL" id="KKU98084.1"/>
    </source>
</evidence>
<dbReference type="PROSITE" id="PS51704">
    <property type="entry name" value="GP_PDE"/>
    <property type="match status" value="1"/>
</dbReference>
<dbReference type="InterPro" id="IPR017946">
    <property type="entry name" value="PLC-like_Pdiesterase_TIM-brl"/>
</dbReference>
<proteinExistence type="predicted"/>
<sequence>MSEPTEPQPEIEGGRAAEQIVPNLKSLLRVILARTKTYTKDEMDSLSGSERMVRNRRNFEIIAHQGGKGDFPAHTREAYLLAKKNGAGGFDMDIRMSADGGMYCFHGNSLEESSDGTGKFEDKTSGEIDNLDAGYKFSPDGGKTFPYRDKGLKIARLADILRDEDFKDMTFYIHYQDQIAGTMDRLVEDVNEFGVAPRLVVVGFDEKPLIELKEQTGCRRGAGALESLKFMEAVKSGKTLKKEDLRWDVLTIGGEETDSEKPMDKYGSQAMTWARKNKLPDIDYVLACKNLGKKAIVWTEDDVDRAKKLAALGFDGIWTNFPSKMAPVINLPVAEPVSPATELATNLVNAMADGILALWAVQAMQKRKIPLTPEGIDAQMRRMEFDYIKGSPKERKRMEEGLQLVLEWYMQKDAPPVDPGLEQLVMHAVELTNK</sequence>
<dbReference type="PANTHER" id="PTHR46211">
    <property type="entry name" value="GLYCEROPHOSPHORYL DIESTER PHOSPHODIESTERASE"/>
    <property type="match status" value="1"/>
</dbReference>
<evidence type="ECO:0000313" key="3">
    <source>
        <dbReference type="Proteomes" id="UP000034694"/>
    </source>
</evidence>
<dbReference type="AlphaFoldDB" id="A0A0G1UV28"/>
<dbReference type="Gene3D" id="3.20.20.190">
    <property type="entry name" value="Phosphatidylinositol (PI) phosphodiesterase"/>
    <property type="match status" value="1"/>
</dbReference>
<accession>A0A0G1UV28</accession>
<organism evidence="2 3">
    <name type="scientific">Candidatus Amesbacteria bacterium GW2011_GWB1_48_13</name>
    <dbReference type="NCBI Taxonomy" id="1618362"/>
    <lineage>
        <taxon>Bacteria</taxon>
        <taxon>Candidatus Amesiibacteriota</taxon>
    </lineage>
</organism>
<dbReference type="Pfam" id="PF03009">
    <property type="entry name" value="GDPD"/>
    <property type="match status" value="1"/>
</dbReference>
<feature type="domain" description="GP-PDE" evidence="1">
    <location>
        <begin position="59"/>
        <end position="329"/>
    </location>
</feature>
<dbReference type="SUPFAM" id="SSF51695">
    <property type="entry name" value="PLC-like phosphodiesterases"/>
    <property type="match status" value="1"/>
</dbReference>
<dbReference type="EMBL" id="LCPK01000008">
    <property type="protein sequence ID" value="KKU98084.1"/>
    <property type="molecule type" value="Genomic_DNA"/>
</dbReference>
<evidence type="ECO:0000259" key="1">
    <source>
        <dbReference type="PROSITE" id="PS51704"/>
    </source>
</evidence>
<name>A0A0G1UV28_9BACT</name>
<protein>
    <submittedName>
        <fullName evidence="2">Glycerophosphoryl diester phosphodiesterase</fullName>
    </submittedName>
</protein>
<gene>
    <name evidence="2" type="ORF">UY28_C0008G0030</name>
</gene>
<dbReference type="GO" id="GO:0008081">
    <property type="term" value="F:phosphoric diester hydrolase activity"/>
    <property type="evidence" value="ECO:0007669"/>
    <property type="project" value="InterPro"/>
</dbReference>
<dbReference type="Proteomes" id="UP000034694">
    <property type="component" value="Unassembled WGS sequence"/>
</dbReference>
<dbReference type="GO" id="GO:0006629">
    <property type="term" value="P:lipid metabolic process"/>
    <property type="evidence" value="ECO:0007669"/>
    <property type="project" value="InterPro"/>
</dbReference>